<keyword evidence="2" id="KW-0813">Transport</keyword>
<keyword evidence="3 7" id="KW-0808">Transferase</keyword>
<evidence type="ECO:0000256" key="7">
    <source>
        <dbReference type="RuleBase" id="RU003801"/>
    </source>
</evidence>
<dbReference type="GO" id="GO:0006631">
    <property type="term" value="P:fatty acid metabolic process"/>
    <property type="evidence" value="ECO:0007669"/>
    <property type="project" value="UniProtKB-KW"/>
</dbReference>
<reference evidence="10 11" key="1">
    <citation type="submission" date="2016-03" db="EMBL/GenBank/DDBJ databases">
        <authorList>
            <person name="Devillers H."/>
        </authorList>
    </citation>
    <scope>NUCLEOTIDE SEQUENCE [LARGE SCALE GENOMIC DNA]</scope>
    <source>
        <strain evidence="10">CBS 10888</strain>
    </source>
</reference>
<accession>A0A1G4ILT3</accession>
<dbReference type="STRING" id="1266660.A0A1G4ILT3"/>
<dbReference type="Pfam" id="PF00755">
    <property type="entry name" value="Carn_acyltransf"/>
    <property type="match status" value="1"/>
</dbReference>
<evidence type="ECO:0000256" key="1">
    <source>
        <dbReference type="ARBA" id="ARBA00005232"/>
    </source>
</evidence>
<dbReference type="InterPro" id="IPR042572">
    <property type="entry name" value="Carn_acyl_trans_N"/>
</dbReference>
<dbReference type="GO" id="GO:0009437">
    <property type="term" value="P:carnitine metabolic process"/>
    <property type="evidence" value="ECO:0007669"/>
    <property type="project" value="EnsemblFungi"/>
</dbReference>
<proteinExistence type="inferred from homology"/>
<dbReference type="PANTHER" id="PTHR22589">
    <property type="entry name" value="CARNITINE O-ACYLTRANSFERASE"/>
    <property type="match status" value="1"/>
</dbReference>
<organism evidence="10 11">
    <name type="scientific">Lachancea dasiensis</name>
    <dbReference type="NCBI Taxonomy" id="1072105"/>
    <lineage>
        <taxon>Eukaryota</taxon>
        <taxon>Fungi</taxon>
        <taxon>Dikarya</taxon>
        <taxon>Ascomycota</taxon>
        <taxon>Saccharomycotina</taxon>
        <taxon>Saccharomycetes</taxon>
        <taxon>Saccharomycetales</taxon>
        <taxon>Saccharomycetaceae</taxon>
        <taxon>Lachancea</taxon>
    </lineage>
</organism>
<protein>
    <submittedName>
        <fullName evidence="10">LADA_0A00738g1_1</fullName>
    </submittedName>
</protein>
<evidence type="ECO:0000256" key="6">
    <source>
        <dbReference type="ARBA" id="ARBA00023315"/>
    </source>
</evidence>
<dbReference type="Gene3D" id="3.30.559.10">
    <property type="entry name" value="Chloramphenicol acetyltransferase-like domain"/>
    <property type="match status" value="1"/>
</dbReference>
<dbReference type="SUPFAM" id="SSF52777">
    <property type="entry name" value="CoA-dependent acyltransferases"/>
    <property type="match status" value="2"/>
</dbReference>
<dbReference type="GO" id="GO:0006066">
    <property type="term" value="P:alcohol metabolic process"/>
    <property type="evidence" value="ECO:0007669"/>
    <property type="project" value="EnsemblFungi"/>
</dbReference>
<dbReference type="InterPro" id="IPR000542">
    <property type="entry name" value="Carn_acyl_trans"/>
</dbReference>
<evidence type="ECO:0000313" key="11">
    <source>
        <dbReference type="Proteomes" id="UP000190274"/>
    </source>
</evidence>
<gene>
    <name evidence="10" type="ORF">LADA_0A00738G</name>
</gene>
<feature type="compositionally biased region" description="Low complexity" evidence="8">
    <location>
        <begin position="714"/>
        <end position="726"/>
    </location>
</feature>
<evidence type="ECO:0000256" key="3">
    <source>
        <dbReference type="ARBA" id="ARBA00022679"/>
    </source>
</evidence>
<dbReference type="InterPro" id="IPR039551">
    <property type="entry name" value="Cho/carn_acyl_trans"/>
</dbReference>
<evidence type="ECO:0000313" key="10">
    <source>
        <dbReference type="EMBL" id="SCU77493.1"/>
    </source>
</evidence>
<dbReference type="AlphaFoldDB" id="A0A1G4ILT3"/>
<comment type="similarity">
    <text evidence="1 7">Belongs to the carnitine/choline acetyltransferase family.</text>
</comment>
<dbReference type="InterPro" id="IPR042231">
    <property type="entry name" value="Cho/carn_acyl_trans_2"/>
</dbReference>
<sequence>MTATFELEDTLPTLPLPDLNSTFEQLEESIKPLNVADGYHRPLRCVENGYKLYKAVSTFLVSEAAQKLQTKLQELNHKGSHQLDDLQLDIYNHSLTREVEGDVLPRNPFLLLAEDADENISQHDRAAVLCYSALKFISALRHNVLEPDKGPSGEPLTMKPYTDLFATTRCPALLPIDIQNLDETLPFEHPENEGLDHSSITKENFPGSKHVIVISRGQYYAVDVLDEADCPLYDDTTMSHVLEAIVADSLKDEHLHQATAVGSFTAYSLRRWKHARGILKKKCHDQLLAVDSALFTLILDESSPTQSESVECERFFYGTSATDDKSGRQVGSCCSRWYDKLQLIITKDAKAAIIWDSFTCDGSAVLRFASDIYADSVLRLAREINEDPLFSLWPAQAVKGGPKPRAPKKIEWNFCNTLKNSILMSETSLIDLICRHEVVHKNIPYGIRIAHTLGIHSDSMIQVAIQIAHYVLYGKMTFTFEPISTRSFRNSRSSFLPIQSQSLSELCQLFSSSLLDKRSKLARFVMACEKHRQNVIFSRSGKGFEKHYNTLKYLYQNYKQFNLELSETDLKVSSAVFENQLLDPISSPEIIAAHCGSSATIGFGINPPVSQGFGIGYSLDLDRCDLTITSQFKQGKRFLLALKWVLDELVCCLPYRENANSALHLEGTKVLASTADMFRQMKSCGDDSTLANELIHCKDAVSAWGDSNTEDYTESTTNSEISSSPTDRSRSKRKGSVTTTEFTEISIKCEDRRRIGREIFLANTTPLPPPLQDFNSW</sequence>
<feature type="region of interest" description="Disordered" evidence="8">
    <location>
        <begin position="708"/>
        <end position="737"/>
    </location>
</feature>
<keyword evidence="6 7" id="KW-0012">Acyltransferase</keyword>
<dbReference type="OrthoDB" id="240216at2759"/>
<keyword evidence="11" id="KW-1185">Reference proteome</keyword>
<feature type="domain" description="Choline/carnitine acyltransferase" evidence="9">
    <location>
        <begin position="14"/>
        <end position="642"/>
    </location>
</feature>
<keyword evidence="5" id="KW-0443">Lipid metabolism</keyword>
<evidence type="ECO:0000256" key="4">
    <source>
        <dbReference type="ARBA" id="ARBA00022832"/>
    </source>
</evidence>
<dbReference type="Gene3D" id="3.30.559.70">
    <property type="entry name" value="Choline/Carnitine o-acyltransferase, domain 2"/>
    <property type="match status" value="1"/>
</dbReference>
<evidence type="ECO:0000256" key="8">
    <source>
        <dbReference type="SAM" id="MobiDB-lite"/>
    </source>
</evidence>
<dbReference type="GO" id="GO:0004092">
    <property type="term" value="F:carnitine O-acetyltransferase activity"/>
    <property type="evidence" value="ECO:0007669"/>
    <property type="project" value="EnsemblFungi"/>
</dbReference>
<dbReference type="PANTHER" id="PTHR22589:SF48">
    <property type="entry name" value="CARNITINE O-ACETYLTRANSFERASE YAT2"/>
    <property type="match status" value="1"/>
</dbReference>
<dbReference type="Proteomes" id="UP000190274">
    <property type="component" value="Chromosome A"/>
</dbReference>
<dbReference type="InterPro" id="IPR023213">
    <property type="entry name" value="CAT-like_dom_sf"/>
</dbReference>
<keyword evidence="4" id="KW-0276">Fatty acid metabolism</keyword>
<dbReference type="Gene3D" id="1.10.275.20">
    <property type="entry name" value="Choline/Carnitine o-acyltransferase"/>
    <property type="match status" value="1"/>
</dbReference>
<evidence type="ECO:0000259" key="9">
    <source>
        <dbReference type="Pfam" id="PF00755"/>
    </source>
</evidence>
<dbReference type="GO" id="GO:0005829">
    <property type="term" value="C:cytosol"/>
    <property type="evidence" value="ECO:0007669"/>
    <property type="project" value="EnsemblFungi"/>
</dbReference>
<dbReference type="PROSITE" id="PS00440">
    <property type="entry name" value="ACYLTRANSF_C_2"/>
    <property type="match status" value="1"/>
</dbReference>
<evidence type="ECO:0000256" key="2">
    <source>
        <dbReference type="ARBA" id="ARBA00022448"/>
    </source>
</evidence>
<evidence type="ECO:0000256" key="5">
    <source>
        <dbReference type="ARBA" id="ARBA00023098"/>
    </source>
</evidence>
<name>A0A1G4ILT3_9SACH</name>
<dbReference type="EMBL" id="LT598460">
    <property type="protein sequence ID" value="SCU77493.1"/>
    <property type="molecule type" value="Genomic_DNA"/>
</dbReference>